<dbReference type="Proteomes" id="UP000327118">
    <property type="component" value="Unassembled WGS sequence"/>
</dbReference>
<keyword evidence="2" id="KW-1185">Reference proteome</keyword>
<dbReference type="AlphaFoldDB" id="A0A5N6ZG90"/>
<name>A0A5N6ZG90_9EURO</name>
<dbReference type="OrthoDB" id="6499973at2759"/>
<accession>A0A5N6ZG90</accession>
<evidence type="ECO:0000313" key="2">
    <source>
        <dbReference type="Proteomes" id="UP000327118"/>
    </source>
</evidence>
<organism evidence="1 2">
    <name type="scientific">Aspergillus coremiiformis</name>
    <dbReference type="NCBI Taxonomy" id="138285"/>
    <lineage>
        <taxon>Eukaryota</taxon>
        <taxon>Fungi</taxon>
        <taxon>Dikarya</taxon>
        <taxon>Ascomycota</taxon>
        <taxon>Pezizomycotina</taxon>
        <taxon>Eurotiomycetes</taxon>
        <taxon>Eurotiomycetidae</taxon>
        <taxon>Eurotiales</taxon>
        <taxon>Aspergillaceae</taxon>
        <taxon>Aspergillus</taxon>
        <taxon>Aspergillus subgen. Circumdati</taxon>
    </lineage>
</organism>
<dbReference type="EMBL" id="ML739038">
    <property type="protein sequence ID" value="KAE8356505.1"/>
    <property type="molecule type" value="Genomic_DNA"/>
</dbReference>
<sequence length="73" mass="7491">MPTTIGRLRSPRAAPAGIGMAITGWSVGDLLGNPIAGCLIAATHADRATIFYRGPAESGCAVNQESLAFLSFT</sequence>
<reference evidence="2" key="1">
    <citation type="submission" date="2019-04" db="EMBL/GenBank/DDBJ databases">
        <title>Friends and foes A comparative genomics studyof 23 Aspergillus species from section Flavi.</title>
        <authorList>
            <consortium name="DOE Joint Genome Institute"/>
            <person name="Kjaerbolling I."/>
            <person name="Vesth T."/>
            <person name="Frisvad J.C."/>
            <person name="Nybo J.L."/>
            <person name="Theobald S."/>
            <person name="Kildgaard S."/>
            <person name="Isbrandt T."/>
            <person name="Kuo A."/>
            <person name="Sato A."/>
            <person name="Lyhne E.K."/>
            <person name="Kogle M.E."/>
            <person name="Wiebenga A."/>
            <person name="Kun R.S."/>
            <person name="Lubbers R.J."/>
            <person name="Makela M.R."/>
            <person name="Barry K."/>
            <person name="Chovatia M."/>
            <person name="Clum A."/>
            <person name="Daum C."/>
            <person name="Haridas S."/>
            <person name="He G."/>
            <person name="LaButti K."/>
            <person name="Lipzen A."/>
            <person name="Mondo S."/>
            <person name="Riley R."/>
            <person name="Salamov A."/>
            <person name="Simmons B.A."/>
            <person name="Magnuson J.K."/>
            <person name="Henrissat B."/>
            <person name="Mortensen U.H."/>
            <person name="Larsen T.O."/>
            <person name="Devries R.P."/>
            <person name="Grigoriev I.V."/>
            <person name="Machida M."/>
            <person name="Baker S.E."/>
            <person name="Andersen M.R."/>
        </authorList>
    </citation>
    <scope>NUCLEOTIDE SEQUENCE [LARGE SCALE GENOMIC DNA]</scope>
    <source>
        <strain evidence="2">CBS 553.77</strain>
    </source>
</reference>
<evidence type="ECO:0000313" key="1">
    <source>
        <dbReference type="EMBL" id="KAE8356505.1"/>
    </source>
</evidence>
<proteinExistence type="predicted"/>
<protein>
    <submittedName>
        <fullName evidence="1">Uncharacterized protein</fullName>
    </submittedName>
</protein>
<gene>
    <name evidence="1" type="ORF">BDV28DRAFT_127118</name>
</gene>